<evidence type="ECO:0000313" key="3">
    <source>
        <dbReference type="EMBL" id="MEN2793100.1"/>
    </source>
</evidence>
<dbReference type="Gene3D" id="2.10.260.10">
    <property type="match status" value="1"/>
</dbReference>
<dbReference type="InterPro" id="IPR007159">
    <property type="entry name" value="SpoVT-AbrB_dom"/>
</dbReference>
<proteinExistence type="predicted"/>
<dbReference type="SUPFAM" id="SSF89447">
    <property type="entry name" value="AbrB/MazE/MraZ-like"/>
    <property type="match status" value="1"/>
</dbReference>
<dbReference type="EMBL" id="JBDIME010000038">
    <property type="protein sequence ID" value="MEN2793100.1"/>
    <property type="molecule type" value="Genomic_DNA"/>
</dbReference>
<organism evidence="3 4">
    <name type="scientific">Sphingomonas oligophenolica</name>
    <dbReference type="NCBI Taxonomy" id="301154"/>
    <lineage>
        <taxon>Bacteria</taxon>
        <taxon>Pseudomonadati</taxon>
        <taxon>Pseudomonadota</taxon>
        <taxon>Alphaproteobacteria</taxon>
        <taxon>Sphingomonadales</taxon>
        <taxon>Sphingomonadaceae</taxon>
        <taxon>Sphingomonas</taxon>
    </lineage>
</organism>
<gene>
    <name evidence="3" type="ORF">ABC974_25975</name>
</gene>
<comment type="caution">
    <text evidence="3">The sequence shown here is derived from an EMBL/GenBank/DDBJ whole genome shotgun (WGS) entry which is preliminary data.</text>
</comment>
<feature type="domain" description="SpoVT-AbrB" evidence="2">
    <location>
        <begin position="25"/>
        <end position="70"/>
    </location>
</feature>
<accession>A0ABU9YBC3</accession>
<dbReference type="PROSITE" id="PS51740">
    <property type="entry name" value="SPOVT_ABRB"/>
    <property type="match status" value="1"/>
</dbReference>
<reference evidence="3 4" key="1">
    <citation type="submission" date="2024-05" db="EMBL/GenBank/DDBJ databases">
        <authorList>
            <person name="Liu Q."/>
            <person name="Xin Y.-H."/>
        </authorList>
    </citation>
    <scope>NUCLEOTIDE SEQUENCE [LARGE SCALE GENOMIC DNA]</scope>
    <source>
        <strain evidence="3 4">CGMCC 1.10181</strain>
    </source>
</reference>
<protein>
    <submittedName>
        <fullName evidence="3">AbrB/MazE/SpoVT family DNA-binding domain-containing protein</fullName>
    </submittedName>
</protein>
<dbReference type="NCBIfam" id="TIGR01439">
    <property type="entry name" value="lp_hng_hel_AbrB"/>
    <property type="match status" value="1"/>
</dbReference>
<dbReference type="GO" id="GO:0003677">
    <property type="term" value="F:DNA binding"/>
    <property type="evidence" value="ECO:0007669"/>
    <property type="project" value="UniProtKB-KW"/>
</dbReference>
<name>A0ABU9YBC3_9SPHN</name>
<dbReference type="RefSeq" id="WP_343890176.1">
    <property type="nucleotide sequence ID" value="NZ_BAAAEH010000030.1"/>
</dbReference>
<keyword evidence="1 3" id="KW-0238">DNA-binding</keyword>
<keyword evidence="4" id="KW-1185">Reference proteome</keyword>
<dbReference type="Pfam" id="PF04014">
    <property type="entry name" value="MazE_antitoxin"/>
    <property type="match status" value="1"/>
</dbReference>
<dbReference type="SMART" id="SM00966">
    <property type="entry name" value="SpoVT_AbrB"/>
    <property type="match status" value="1"/>
</dbReference>
<dbReference type="Proteomes" id="UP001419910">
    <property type="component" value="Unassembled WGS sequence"/>
</dbReference>
<evidence type="ECO:0000313" key="4">
    <source>
        <dbReference type="Proteomes" id="UP001419910"/>
    </source>
</evidence>
<evidence type="ECO:0000256" key="1">
    <source>
        <dbReference type="PROSITE-ProRule" id="PRU01076"/>
    </source>
</evidence>
<sequence length="119" mass="13041">MRAIWRNPTPKIDIYVGKTHLTDMTAQTSLSAKGQVVIPKDVRDALGYKPGQTFDVVKTDGGILLRPLARKSGRTTDQIVAEIRALYQHEGPPVTIEEMNAAVDAMFAVEGADMTRDDS</sequence>
<evidence type="ECO:0000259" key="2">
    <source>
        <dbReference type="PROSITE" id="PS51740"/>
    </source>
</evidence>
<dbReference type="InterPro" id="IPR037914">
    <property type="entry name" value="SpoVT-AbrB_sf"/>
</dbReference>